<dbReference type="PROSITE" id="PS50850">
    <property type="entry name" value="MFS"/>
    <property type="match status" value="1"/>
</dbReference>
<dbReference type="Gene3D" id="1.20.1250.20">
    <property type="entry name" value="MFS general substrate transporter like domains"/>
    <property type="match status" value="1"/>
</dbReference>
<dbReference type="Gene3D" id="1.20.1720.10">
    <property type="entry name" value="Multidrug resistance protein D"/>
    <property type="match status" value="1"/>
</dbReference>
<keyword evidence="2" id="KW-1003">Cell membrane</keyword>
<dbReference type="EMBL" id="MHTT01000010">
    <property type="protein sequence ID" value="OHA65813.1"/>
    <property type="molecule type" value="Genomic_DNA"/>
</dbReference>
<accession>A0A1G2QZ63</accession>
<feature type="transmembrane region" description="Helical" evidence="6">
    <location>
        <begin position="265"/>
        <end position="283"/>
    </location>
</feature>
<feature type="transmembrane region" description="Helical" evidence="6">
    <location>
        <begin position="92"/>
        <end position="113"/>
    </location>
</feature>
<feature type="transmembrane region" description="Helical" evidence="6">
    <location>
        <begin position="232"/>
        <end position="253"/>
    </location>
</feature>
<dbReference type="PANTHER" id="PTHR43124">
    <property type="entry name" value="PURINE EFFLUX PUMP PBUE"/>
    <property type="match status" value="1"/>
</dbReference>
<dbReference type="PANTHER" id="PTHR43124:SF3">
    <property type="entry name" value="CHLORAMPHENICOL EFFLUX PUMP RV0191"/>
    <property type="match status" value="1"/>
</dbReference>
<feature type="transmembrane region" description="Helical" evidence="6">
    <location>
        <begin position="36"/>
        <end position="55"/>
    </location>
</feature>
<dbReference type="PROSITE" id="PS00217">
    <property type="entry name" value="SUGAR_TRANSPORT_2"/>
    <property type="match status" value="1"/>
</dbReference>
<dbReference type="GO" id="GO:0022857">
    <property type="term" value="F:transmembrane transporter activity"/>
    <property type="evidence" value="ECO:0007669"/>
    <property type="project" value="InterPro"/>
</dbReference>
<feature type="transmembrane region" description="Helical" evidence="6">
    <location>
        <begin position="194"/>
        <end position="212"/>
    </location>
</feature>
<keyword evidence="3 6" id="KW-0812">Transmembrane</keyword>
<comment type="subcellular location">
    <subcellularLocation>
        <location evidence="1">Cell membrane</location>
        <topology evidence="1">Multi-pass membrane protein</topology>
    </subcellularLocation>
</comment>
<evidence type="ECO:0000259" key="7">
    <source>
        <dbReference type="PROSITE" id="PS50850"/>
    </source>
</evidence>
<dbReference type="InterPro" id="IPR050189">
    <property type="entry name" value="MFS_Efflux_Transporters"/>
</dbReference>
<feature type="transmembrane region" description="Helical" evidence="6">
    <location>
        <begin position="350"/>
        <end position="370"/>
    </location>
</feature>
<sequence>MRWLWNSSLLFWTGLYFSVATVSVQAETVAQLSLFWVGIMNGLFGASLLLVRIPIGIAAGKIPQKKLLFLGLLLVAAGNLVVPLVPHAGALLVSRFLLGAGAGFWVVFSIFYVNHHPRSEIPKAMARITLTYGLGITIGGLGGGMAAEQWGWHAPFWLGLGAAVLSMLLLLPVKEETRIAYSFQKRRLFSQFKNARLMVVSLLAALLFYLGTSTVWGFTPNFAFQEFGASRFELGVIAFAMLGPYAASIRFAYLPRGLLGAKGAVLSGLALAGLATFLIPFTGNITQVLFLHAFVGAGLGVVFSTTMSLSIEDLPLEQRGEAMGIFQSVYATGFLLGPFLGGIISDAFSLQFIFFINGAVTLLAVLLLLYSSVLTVSRTADPGEMAAYQKEP</sequence>
<keyword evidence="5 6" id="KW-0472">Membrane</keyword>
<name>A0A1G2QZ63_9BACT</name>
<proteinExistence type="predicted"/>
<feature type="transmembrane region" description="Helical" evidence="6">
    <location>
        <begin position="152"/>
        <end position="173"/>
    </location>
</feature>
<keyword evidence="4 6" id="KW-1133">Transmembrane helix</keyword>
<dbReference type="SUPFAM" id="SSF103473">
    <property type="entry name" value="MFS general substrate transporter"/>
    <property type="match status" value="1"/>
</dbReference>
<comment type="caution">
    <text evidence="8">The sequence shown here is derived from an EMBL/GenBank/DDBJ whole genome shotgun (WGS) entry which is preliminary data.</text>
</comment>
<evidence type="ECO:0000256" key="6">
    <source>
        <dbReference type="SAM" id="Phobius"/>
    </source>
</evidence>
<dbReference type="InterPro" id="IPR005829">
    <property type="entry name" value="Sugar_transporter_CS"/>
</dbReference>
<feature type="transmembrane region" description="Helical" evidence="6">
    <location>
        <begin position="289"/>
        <end position="311"/>
    </location>
</feature>
<evidence type="ECO:0000256" key="4">
    <source>
        <dbReference type="ARBA" id="ARBA00022989"/>
    </source>
</evidence>
<feature type="transmembrane region" description="Helical" evidence="6">
    <location>
        <begin position="125"/>
        <end position="146"/>
    </location>
</feature>
<reference evidence="8 9" key="1">
    <citation type="journal article" date="2016" name="Nat. Commun.">
        <title>Thousands of microbial genomes shed light on interconnected biogeochemical processes in an aquifer system.</title>
        <authorList>
            <person name="Anantharaman K."/>
            <person name="Brown C.T."/>
            <person name="Hug L.A."/>
            <person name="Sharon I."/>
            <person name="Castelle C.J."/>
            <person name="Probst A.J."/>
            <person name="Thomas B.C."/>
            <person name="Singh A."/>
            <person name="Wilkins M.J."/>
            <person name="Karaoz U."/>
            <person name="Brodie E.L."/>
            <person name="Williams K.H."/>
            <person name="Hubbard S.S."/>
            <person name="Banfield J.F."/>
        </authorList>
    </citation>
    <scope>NUCLEOTIDE SEQUENCE [LARGE SCALE GENOMIC DNA]</scope>
</reference>
<evidence type="ECO:0000256" key="5">
    <source>
        <dbReference type="ARBA" id="ARBA00023136"/>
    </source>
</evidence>
<evidence type="ECO:0000313" key="8">
    <source>
        <dbReference type="EMBL" id="OHA65813.1"/>
    </source>
</evidence>
<dbReference type="InterPro" id="IPR011701">
    <property type="entry name" value="MFS"/>
</dbReference>
<dbReference type="InterPro" id="IPR036259">
    <property type="entry name" value="MFS_trans_sf"/>
</dbReference>
<evidence type="ECO:0000313" key="9">
    <source>
        <dbReference type="Proteomes" id="UP000178065"/>
    </source>
</evidence>
<dbReference type="InterPro" id="IPR020846">
    <property type="entry name" value="MFS_dom"/>
</dbReference>
<evidence type="ECO:0000256" key="2">
    <source>
        <dbReference type="ARBA" id="ARBA00022475"/>
    </source>
</evidence>
<organism evidence="8 9">
    <name type="scientific">Candidatus Wildermuthbacteria bacterium RIFCSPHIGHO2_01_FULL_49_22b</name>
    <dbReference type="NCBI Taxonomy" id="1802448"/>
    <lineage>
        <taxon>Bacteria</taxon>
        <taxon>Candidatus Wildermuthiibacteriota</taxon>
    </lineage>
</organism>
<dbReference type="Pfam" id="PF07690">
    <property type="entry name" value="MFS_1"/>
    <property type="match status" value="1"/>
</dbReference>
<protein>
    <recommendedName>
        <fullName evidence="7">Major facilitator superfamily (MFS) profile domain-containing protein</fullName>
    </recommendedName>
</protein>
<dbReference type="STRING" id="1802448.A2672_02495"/>
<feature type="domain" description="Major facilitator superfamily (MFS) profile" evidence="7">
    <location>
        <begin position="1"/>
        <end position="376"/>
    </location>
</feature>
<dbReference type="CDD" id="cd17490">
    <property type="entry name" value="MFS_YxlH_like"/>
    <property type="match status" value="1"/>
</dbReference>
<feature type="transmembrane region" description="Helical" evidence="6">
    <location>
        <begin position="67"/>
        <end position="86"/>
    </location>
</feature>
<evidence type="ECO:0000256" key="1">
    <source>
        <dbReference type="ARBA" id="ARBA00004651"/>
    </source>
</evidence>
<evidence type="ECO:0000256" key="3">
    <source>
        <dbReference type="ARBA" id="ARBA00022692"/>
    </source>
</evidence>
<gene>
    <name evidence="8" type="ORF">A2672_02495</name>
</gene>
<dbReference type="Proteomes" id="UP000178065">
    <property type="component" value="Unassembled WGS sequence"/>
</dbReference>
<dbReference type="AlphaFoldDB" id="A0A1G2QZ63"/>
<feature type="transmembrane region" description="Helical" evidence="6">
    <location>
        <begin position="323"/>
        <end position="344"/>
    </location>
</feature>
<dbReference type="GO" id="GO:0005886">
    <property type="term" value="C:plasma membrane"/>
    <property type="evidence" value="ECO:0007669"/>
    <property type="project" value="UniProtKB-SubCell"/>
</dbReference>